<dbReference type="EMBL" id="JAHRVA010000003">
    <property type="protein sequence ID" value="MBV2143628.1"/>
    <property type="molecule type" value="Genomic_DNA"/>
</dbReference>
<gene>
    <name evidence="2" type="ORF">KUG47_08965</name>
</gene>
<reference evidence="2 3" key="1">
    <citation type="submission" date="2021-06" db="EMBL/GenBank/DDBJ databases">
        <title>Falsochrobactrum tianjin sp.nov., a new petroleum-degrading bacteria isolated from oily soils.</title>
        <authorList>
            <person name="Chen G."/>
            <person name="Chen H."/>
            <person name="Tian J."/>
            <person name="Qing J."/>
            <person name="Zhong L."/>
            <person name="Ma W."/>
            <person name="Song Y."/>
            <person name="Cui X."/>
            <person name="Yan B."/>
        </authorList>
    </citation>
    <scope>NUCLEOTIDE SEQUENCE [LARGE SCALE GENOMIC DNA]</scope>
    <source>
        <strain evidence="2 3">TDYN1</strain>
    </source>
</reference>
<dbReference type="Proteomes" id="UP000752297">
    <property type="component" value="Unassembled WGS sequence"/>
</dbReference>
<keyword evidence="1" id="KW-0472">Membrane</keyword>
<evidence type="ECO:0000256" key="1">
    <source>
        <dbReference type="SAM" id="Phobius"/>
    </source>
</evidence>
<accession>A0A949PMU5</accession>
<keyword evidence="3" id="KW-1185">Reference proteome</keyword>
<proteinExistence type="predicted"/>
<comment type="caution">
    <text evidence="2">The sequence shown here is derived from an EMBL/GenBank/DDBJ whole genome shotgun (WGS) entry which is preliminary data.</text>
</comment>
<keyword evidence="1" id="KW-1133">Transmembrane helix</keyword>
<evidence type="ECO:0000313" key="2">
    <source>
        <dbReference type="EMBL" id="MBV2143628.1"/>
    </source>
</evidence>
<sequence>MRRLTFLEKASKAIETSFFMRQSPFAFTSLNLDLGPRKRSTLPMKIDSSRSLARRIVLRIAATLGIVAALTVSWWMRVENAREKHELPVVAFGDHIDLGRTMLTPLSLLFSEGSDGQRQLILKARAENHTGETQGAIFGFPPKPPQIQSGEVQLGPPEILLNRDGEQLVQLQPRMPEEISVIWKVPVEWEPDQLSMTFFQQNFKLRDNLYGQANWLTFAPTALLVASVDKVP</sequence>
<organism evidence="2 3">
    <name type="scientific">Falsochrobactrum tianjinense</name>
    <dbReference type="NCBI Taxonomy" id="2706015"/>
    <lineage>
        <taxon>Bacteria</taxon>
        <taxon>Pseudomonadati</taxon>
        <taxon>Pseudomonadota</taxon>
        <taxon>Alphaproteobacteria</taxon>
        <taxon>Hyphomicrobiales</taxon>
        <taxon>Brucellaceae</taxon>
        <taxon>Falsochrobactrum</taxon>
    </lineage>
</organism>
<feature type="transmembrane region" description="Helical" evidence="1">
    <location>
        <begin position="56"/>
        <end position="76"/>
    </location>
</feature>
<dbReference type="AlphaFoldDB" id="A0A949PMU5"/>
<name>A0A949PMU5_9HYPH</name>
<evidence type="ECO:0000313" key="3">
    <source>
        <dbReference type="Proteomes" id="UP000752297"/>
    </source>
</evidence>
<keyword evidence="1" id="KW-0812">Transmembrane</keyword>
<dbReference type="RefSeq" id="WP_217677621.1">
    <property type="nucleotide sequence ID" value="NZ_JAHRVA010000003.1"/>
</dbReference>
<protein>
    <submittedName>
        <fullName evidence="2">Uncharacterized protein</fullName>
    </submittedName>
</protein>